<feature type="domain" description="NodB homology" evidence="1">
    <location>
        <begin position="51"/>
        <end position="231"/>
    </location>
</feature>
<protein>
    <submittedName>
        <fullName evidence="2">Polysaccharide deacetylase family protein</fullName>
    </submittedName>
</protein>
<evidence type="ECO:0000259" key="1">
    <source>
        <dbReference type="PROSITE" id="PS51677"/>
    </source>
</evidence>
<dbReference type="InterPro" id="IPR050248">
    <property type="entry name" value="Polysacc_deacetylase_ArnD"/>
</dbReference>
<reference evidence="2 3" key="1">
    <citation type="submission" date="2019-02" db="EMBL/GenBank/DDBJ databases">
        <title>Jishengella sp. nov., isolated from a root of Zingiber montanum.</title>
        <authorList>
            <person name="Kuncharoen N."/>
            <person name="Kudo T."/>
            <person name="Masahiro Y."/>
            <person name="Ohkuma M."/>
            <person name="Tanasupawat S."/>
        </authorList>
    </citation>
    <scope>NUCLEOTIDE SEQUENCE [LARGE SCALE GENOMIC DNA]</scope>
    <source>
        <strain evidence="2 3">PLAI 1-1</strain>
    </source>
</reference>
<dbReference type="PANTHER" id="PTHR10587">
    <property type="entry name" value="GLYCOSYL TRANSFERASE-RELATED"/>
    <property type="match status" value="1"/>
</dbReference>
<name>A0A4R0GL90_9ACTN</name>
<dbReference type="GO" id="GO:0005975">
    <property type="term" value="P:carbohydrate metabolic process"/>
    <property type="evidence" value="ECO:0007669"/>
    <property type="project" value="InterPro"/>
</dbReference>
<dbReference type="PROSITE" id="PS51677">
    <property type="entry name" value="NODB"/>
    <property type="match status" value="1"/>
</dbReference>
<comment type="caution">
    <text evidence="2">The sequence shown here is derived from an EMBL/GenBank/DDBJ whole genome shotgun (WGS) entry which is preliminary data.</text>
</comment>
<accession>A0A4R0GL90</accession>
<dbReference type="RefSeq" id="WP_131302933.1">
    <property type="nucleotide sequence ID" value="NZ_SJJR01000004.1"/>
</dbReference>
<dbReference type="EMBL" id="SJJR01000004">
    <property type="protein sequence ID" value="TCB98414.1"/>
    <property type="molecule type" value="Genomic_DNA"/>
</dbReference>
<sequence length="237" mass="26208">MNGRRGPARLCSHLHAQALHYLLFAYRGGQALRRRPTPGGPHWPAFGLAGEEIALTVDDGPHPRWTPPLLDLLDRHGVRATFFLIGDRVRERPDLARQVQAAGHLIGNHSMSHPQPFAALTRHELRTQIEHTQREIEDAVGVTPRLFRAPGGNWSPTVLRTTAALGLTPVDWTVNPSDWRSPGVPRIVRTLSRTRPGQIVLCHDGGGDRSQTIAALAEVLPRLTARGLRFVTVADQR</sequence>
<dbReference type="Pfam" id="PF01522">
    <property type="entry name" value="Polysacc_deac_1"/>
    <property type="match status" value="1"/>
</dbReference>
<dbReference type="Gene3D" id="3.20.20.370">
    <property type="entry name" value="Glycoside hydrolase/deacetylase"/>
    <property type="match status" value="1"/>
</dbReference>
<dbReference type="InterPro" id="IPR002509">
    <property type="entry name" value="NODB_dom"/>
</dbReference>
<evidence type="ECO:0000313" key="2">
    <source>
        <dbReference type="EMBL" id="TCB98414.1"/>
    </source>
</evidence>
<dbReference type="Proteomes" id="UP000292274">
    <property type="component" value="Unassembled WGS sequence"/>
</dbReference>
<evidence type="ECO:0000313" key="3">
    <source>
        <dbReference type="Proteomes" id="UP000292274"/>
    </source>
</evidence>
<dbReference type="AlphaFoldDB" id="A0A4R0GL90"/>
<gene>
    <name evidence="2" type="ORF">E0H26_08505</name>
</gene>
<dbReference type="InterPro" id="IPR011330">
    <property type="entry name" value="Glyco_hydro/deAcase_b/a-brl"/>
</dbReference>
<organism evidence="2 3">
    <name type="scientific">Micromonospora zingiberis</name>
    <dbReference type="NCBI Taxonomy" id="2053011"/>
    <lineage>
        <taxon>Bacteria</taxon>
        <taxon>Bacillati</taxon>
        <taxon>Actinomycetota</taxon>
        <taxon>Actinomycetes</taxon>
        <taxon>Micromonosporales</taxon>
        <taxon>Micromonosporaceae</taxon>
        <taxon>Micromonospora</taxon>
    </lineage>
</organism>
<dbReference type="SUPFAM" id="SSF88713">
    <property type="entry name" value="Glycoside hydrolase/deacetylase"/>
    <property type="match status" value="1"/>
</dbReference>
<dbReference type="CDD" id="cd10917">
    <property type="entry name" value="CE4_NodB_like_6s_7s"/>
    <property type="match status" value="1"/>
</dbReference>
<dbReference type="PANTHER" id="PTHR10587:SF137">
    <property type="entry name" value="4-DEOXY-4-FORMAMIDO-L-ARABINOSE-PHOSPHOUNDECAPRENOL DEFORMYLASE ARND-RELATED"/>
    <property type="match status" value="1"/>
</dbReference>
<keyword evidence="3" id="KW-1185">Reference proteome</keyword>
<proteinExistence type="predicted"/>
<dbReference type="GO" id="GO:0016810">
    <property type="term" value="F:hydrolase activity, acting on carbon-nitrogen (but not peptide) bonds"/>
    <property type="evidence" value="ECO:0007669"/>
    <property type="project" value="InterPro"/>
</dbReference>
<dbReference type="OrthoDB" id="3864432at2"/>